<organism evidence="3 4">
    <name type="scientific">Glacieibacterium frigidum</name>
    <dbReference type="NCBI Taxonomy" id="2593303"/>
    <lineage>
        <taxon>Bacteria</taxon>
        <taxon>Pseudomonadati</taxon>
        <taxon>Pseudomonadota</taxon>
        <taxon>Alphaproteobacteria</taxon>
        <taxon>Sphingomonadales</taxon>
        <taxon>Sphingosinicellaceae</taxon>
        <taxon>Glacieibacterium</taxon>
    </lineage>
</organism>
<name>A0A552U7R3_9SPHN</name>
<protein>
    <submittedName>
        <fullName evidence="3">Uncharacterized protein</fullName>
    </submittedName>
</protein>
<keyword evidence="2" id="KW-0472">Membrane</keyword>
<proteinExistence type="predicted"/>
<dbReference type="AlphaFoldDB" id="A0A552U7R3"/>
<keyword evidence="2" id="KW-0812">Transmembrane</keyword>
<feature type="region of interest" description="Disordered" evidence="1">
    <location>
        <begin position="38"/>
        <end position="95"/>
    </location>
</feature>
<dbReference type="EMBL" id="VJWA01000002">
    <property type="protein sequence ID" value="TRW14209.1"/>
    <property type="molecule type" value="Genomic_DNA"/>
</dbReference>
<gene>
    <name evidence="3" type="ORF">FMM06_10840</name>
</gene>
<evidence type="ECO:0000256" key="1">
    <source>
        <dbReference type="SAM" id="MobiDB-lite"/>
    </source>
</evidence>
<dbReference type="Proteomes" id="UP000317894">
    <property type="component" value="Unassembled WGS sequence"/>
</dbReference>
<keyword evidence="4" id="KW-1185">Reference proteome</keyword>
<reference evidence="3 4" key="1">
    <citation type="submission" date="2019-07" db="EMBL/GenBank/DDBJ databases">
        <title>Novel species isolated from glacier.</title>
        <authorList>
            <person name="Liu Q."/>
            <person name="Xin Y.-H."/>
        </authorList>
    </citation>
    <scope>NUCLEOTIDE SEQUENCE [LARGE SCALE GENOMIC DNA]</scope>
    <source>
        <strain evidence="3 4">LB1R16</strain>
    </source>
</reference>
<sequence length="206" mass="21643">MATSGEATAIKVALISMVSAIVVALIANADKFMPRAPPAATPPTVVAAPPSEMAVADPEPPRAEPRVAADPPPRAQPQPVVREAPPTQRAVPDAAPALAPGDRRLIAAWGRSNDGVVRRFIMRNDTSQPMVRLFVSSADDSADGPDRLGGVAVPPGVSISVDADDGSKRCTYDMRAVFADGRELAQGSFDVCSGLNYMWQFGGERR</sequence>
<feature type="compositionally biased region" description="Low complexity" evidence="1">
    <location>
        <begin position="42"/>
        <end position="57"/>
    </location>
</feature>
<evidence type="ECO:0000256" key="2">
    <source>
        <dbReference type="SAM" id="Phobius"/>
    </source>
</evidence>
<keyword evidence="2" id="KW-1133">Transmembrane helix</keyword>
<comment type="caution">
    <text evidence="3">The sequence shown here is derived from an EMBL/GenBank/DDBJ whole genome shotgun (WGS) entry which is preliminary data.</text>
</comment>
<evidence type="ECO:0000313" key="4">
    <source>
        <dbReference type="Proteomes" id="UP000317894"/>
    </source>
</evidence>
<evidence type="ECO:0000313" key="3">
    <source>
        <dbReference type="EMBL" id="TRW14209.1"/>
    </source>
</evidence>
<dbReference type="RefSeq" id="WP_144237414.1">
    <property type="nucleotide sequence ID" value="NZ_VJWA01000002.1"/>
</dbReference>
<dbReference type="OrthoDB" id="4736977at2"/>
<accession>A0A552U7R3</accession>
<feature type="transmembrane region" description="Helical" evidence="2">
    <location>
        <begin position="12"/>
        <end position="29"/>
    </location>
</feature>